<dbReference type="SUPFAM" id="SSF90123">
    <property type="entry name" value="ABC transporter transmembrane region"/>
    <property type="match status" value="1"/>
</dbReference>
<comment type="caution">
    <text evidence="10">The sequence shown here is derived from an EMBL/GenBank/DDBJ whole genome shotgun (WGS) entry which is preliminary data.</text>
</comment>
<keyword evidence="11" id="KW-1185">Reference proteome</keyword>
<feature type="domain" description="ABC transmembrane type-1" evidence="9">
    <location>
        <begin position="1"/>
        <end position="315"/>
    </location>
</feature>
<dbReference type="Gene3D" id="3.40.50.300">
    <property type="entry name" value="P-loop containing nucleotide triphosphate hydrolases"/>
    <property type="match status" value="1"/>
</dbReference>
<evidence type="ECO:0000256" key="4">
    <source>
        <dbReference type="ARBA" id="ARBA00022840"/>
    </source>
</evidence>
<keyword evidence="4" id="KW-0067">ATP-binding</keyword>
<accession>A0ABN1PJ44</accession>
<feature type="transmembrane region" description="Helical" evidence="7">
    <location>
        <begin position="142"/>
        <end position="162"/>
    </location>
</feature>
<evidence type="ECO:0000313" key="11">
    <source>
        <dbReference type="Proteomes" id="UP001500542"/>
    </source>
</evidence>
<comment type="subcellular location">
    <subcellularLocation>
        <location evidence="1">Cell membrane</location>
        <topology evidence="1">Multi-pass membrane protein</topology>
    </subcellularLocation>
</comment>
<dbReference type="Pfam" id="PF00005">
    <property type="entry name" value="ABC_tran"/>
    <property type="match status" value="1"/>
</dbReference>
<dbReference type="InterPro" id="IPR027417">
    <property type="entry name" value="P-loop_NTPase"/>
</dbReference>
<dbReference type="PROSITE" id="PS50893">
    <property type="entry name" value="ABC_TRANSPORTER_2"/>
    <property type="match status" value="1"/>
</dbReference>
<sequence>MVVGAFIAGTIATVKSLIESRIIAAVADVVNGNEQGPIGSRPLGEIGSGDSDWVSDLANSLFSGVAFRWGIAIYVAVSLVSVLLGVVTTSSRESITRRLFSGLFEAGVQNAFTKSSVPVDLEDEPGGMAGAVQQGAHAVSSAYTLLVEAGQYVFSLATIVIVLTNVHIGFAGLCLGLAAVLAVLSWDQGRRLNNRREKYDERRRQLFGFTNDVLANRDVLLAHERKPHYVGRLAGSSHQLGTIDKDLSTRESVYRGLVNLIQDLGLIAILGIVLVAAARGANVNGVGDAYFYVSLFTRIMSPIRNMLYGYDSVRRSMSTSRTLLRLLAREEAATTPVVAAESGAGSSWEAEFAQVSFAYEAGRPVLQGCSFRVPVGGVALIVGRSGAGKSTIARMLLGFLTPELGEVKVRGRRVDSWDHEDLLRQMSYLSQTGHVIDGTVRENLFAAEETDVSVLAGALRTVRLAGCEADAVELLEAQARRLSEGQKQRLALARILVDQAPIVVLDEPLAGVDAFTFAEVREPMTEWMADPGRTVVMVSHRLEFVSTATHVIVLSESGDVVEEGSPEALLAIPNGVFAALMGAAVMNS</sequence>
<feature type="transmembrane region" description="Helical" evidence="7">
    <location>
        <begin position="257"/>
        <end position="277"/>
    </location>
</feature>
<evidence type="ECO:0000256" key="6">
    <source>
        <dbReference type="ARBA" id="ARBA00023136"/>
    </source>
</evidence>
<dbReference type="PROSITE" id="PS50929">
    <property type="entry name" value="ABC_TM1F"/>
    <property type="match status" value="1"/>
</dbReference>
<evidence type="ECO:0000256" key="7">
    <source>
        <dbReference type="SAM" id="Phobius"/>
    </source>
</evidence>
<dbReference type="InterPro" id="IPR036640">
    <property type="entry name" value="ABC1_TM_sf"/>
</dbReference>
<dbReference type="CDD" id="cd03228">
    <property type="entry name" value="ABCC_MRP_Like"/>
    <property type="match status" value="1"/>
</dbReference>
<dbReference type="SUPFAM" id="SSF52540">
    <property type="entry name" value="P-loop containing nucleoside triphosphate hydrolases"/>
    <property type="match status" value="1"/>
</dbReference>
<protein>
    <recommendedName>
        <fullName evidence="12">ABC transporter ATP-binding protein</fullName>
    </recommendedName>
</protein>
<evidence type="ECO:0000259" key="9">
    <source>
        <dbReference type="PROSITE" id="PS50929"/>
    </source>
</evidence>
<evidence type="ECO:0000256" key="1">
    <source>
        <dbReference type="ARBA" id="ARBA00004651"/>
    </source>
</evidence>
<dbReference type="SMART" id="SM00382">
    <property type="entry name" value="AAA"/>
    <property type="match status" value="1"/>
</dbReference>
<reference evidence="10 11" key="1">
    <citation type="journal article" date="2019" name="Int. J. Syst. Evol. Microbiol.">
        <title>The Global Catalogue of Microorganisms (GCM) 10K type strain sequencing project: providing services to taxonomists for standard genome sequencing and annotation.</title>
        <authorList>
            <consortium name="The Broad Institute Genomics Platform"/>
            <consortium name="The Broad Institute Genome Sequencing Center for Infectious Disease"/>
            <person name="Wu L."/>
            <person name="Ma J."/>
        </authorList>
    </citation>
    <scope>NUCLEOTIDE SEQUENCE [LARGE SCALE GENOMIC DNA]</scope>
    <source>
        <strain evidence="10 11">JCM 10977</strain>
    </source>
</reference>
<dbReference type="InterPro" id="IPR003439">
    <property type="entry name" value="ABC_transporter-like_ATP-bd"/>
</dbReference>
<dbReference type="Proteomes" id="UP001500542">
    <property type="component" value="Unassembled WGS sequence"/>
</dbReference>
<organism evidence="10 11">
    <name type="scientific">Kribbella koreensis</name>
    <dbReference type="NCBI Taxonomy" id="57909"/>
    <lineage>
        <taxon>Bacteria</taxon>
        <taxon>Bacillati</taxon>
        <taxon>Actinomycetota</taxon>
        <taxon>Actinomycetes</taxon>
        <taxon>Propionibacteriales</taxon>
        <taxon>Kribbellaceae</taxon>
        <taxon>Kribbella</taxon>
    </lineage>
</organism>
<keyword evidence="6 7" id="KW-0472">Membrane</keyword>
<gene>
    <name evidence="10" type="ORF">GCM10009554_11050</name>
</gene>
<feature type="transmembrane region" description="Helical" evidence="7">
    <location>
        <begin position="168"/>
        <end position="186"/>
    </location>
</feature>
<dbReference type="EMBL" id="BAAAHK010000003">
    <property type="protein sequence ID" value="GAA0929007.1"/>
    <property type="molecule type" value="Genomic_DNA"/>
</dbReference>
<keyword evidence="2 7" id="KW-0812">Transmembrane</keyword>
<keyword evidence="5 7" id="KW-1133">Transmembrane helix</keyword>
<dbReference type="Gene3D" id="1.20.1560.10">
    <property type="entry name" value="ABC transporter type 1, transmembrane domain"/>
    <property type="match status" value="1"/>
</dbReference>
<evidence type="ECO:0000256" key="3">
    <source>
        <dbReference type="ARBA" id="ARBA00022741"/>
    </source>
</evidence>
<proteinExistence type="predicted"/>
<evidence type="ECO:0000313" key="10">
    <source>
        <dbReference type="EMBL" id="GAA0929007.1"/>
    </source>
</evidence>
<evidence type="ECO:0000256" key="5">
    <source>
        <dbReference type="ARBA" id="ARBA00022989"/>
    </source>
</evidence>
<evidence type="ECO:0000259" key="8">
    <source>
        <dbReference type="PROSITE" id="PS50893"/>
    </source>
</evidence>
<dbReference type="InterPro" id="IPR003593">
    <property type="entry name" value="AAA+_ATPase"/>
</dbReference>
<keyword evidence="3" id="KW-0547">Nucleotide-binding</keyword>
<evidence type="ECO:0008006" key="12">
    <source>
        <dbReference type="Google" id="ProtNLM"/>
    </source>
</evidence>
<dbReference type="InterPro" id="IPR011527">
    <property type="entry name" value="ABC1_TM_dom"/>
</dbReference>
<name>A0ABN1PJ44_9ACTN</name>
<feature type="transmembrane region" description="Helical" evidence="7">
    <location>
        <begin position="66"/>
        <end position="88"/>
    </location>
</feature>
<dbReference type="PANTHER" id="PTHR24221">
    <property type="entry name" value="ATP-BINDING CASSETTE SUB-FAMILY B"/>
    <property type="match status" value="1"/>
</dbReference>
<dbReference type="InterPro" id="IPR039421">
    <property type="entry name" value="Type_1_exporter"/>
</dbReference>
<evidence type="ECO:0000256" key="2">
    <source>
        <dbReference type="ARBA" id="ARBA00022692"/>
    </source>
</evidence>
<feature type="domain" description="ABC transporter" evidence="8">
    <location>
        <begin position="350"/>
        <end position="582"/>
    </location>
</feature>
<dbReference type="PANTHER" id="PTHR24221:SF654">
    <property type="entry name" value="ATP-BINDING CASSETTE SUB-FAMILY B MEMBER 6"/>
    <property type="match status" value="1"/>
</dbReference>